<dbReference type="GO" id="GO:0042073">
    <property type="term" value="P:intraciliary transport"/>
    <property type="evidence" value="ECO:0007669"/>
    <property type="project" value="TreeGrafter"/>
</dbReference>
<dbReference type="InterPro" id="IPR011990">
    <property type="entry name" value="TPR-like_helical_dom_sf"/>
</dbReference>
<reference evidence="3" key="1">
    <citation type="submission" date="2013-10" db="EMBL/GenBank/DDBJ databases">
        <title>Genomic analysis of the causative agents of coccidiosis in chickens.</title>
        <authorList>
            <person name="Reid A.J."/>
            <person name="Blake D."/>
            <person name="Billington K."/>
            <person name="Browne H."/>
            <person name="Dunn M."/>
            <person name="Hung S."/>
            <person name="Kawahara F."/>
            <person name="Miranda-Saavedra D."/>
            <person name="Mourier T."/>
            <person name="Nagra H."/>
            <person name="Otto T.D."/>
            <person name="Rawlings N."/>
            <person name="Sanchez A."/>
            <person name="Sanders M."/>
            <person name="Subramaniam C."/>
            <person name="Tay Y."/>
            <person name="Dear P."/>
            <person name="Doerig C."/>
            <person name="Gruber A."/>
            <person name="Parkinson J."/>
            <person name="Shirley M."/>
            <person name="Wan K.L."/>
            <person name="Berriman M."/>
            <person name="Tomley F."/>
            <person name="Pain A."/>
        </authorList>
    </citation>
    <scope>NUCLEOTIDE SEQUENCE [LARGE SCALE GENOMIC DNA]</scope>
    <source>
        <strain evidence="3">Houghton</strain>
    </source>
</reference>
<dbReference type="OrthoDB" id="347405at2759"/>
<sequence length="431" mass="48133">MWLGLYSGAPVKAADILLPVKAAVPQSSPSSTSGNVAFCVYDMGSNNKETRMGSQRALPEGSLTEEVYNLIKKQHFEEAGIIVKRLLQRFYPSEDKELHHPLLELLGYCLYMMKDFEGAAQVYKRLHEAFPDSAEYKVEAANICCAADIARNHINPAKDYLCLLSLSATDRADCVSLHNKALTIASSDPKESIRMLAKLLEQPSCPPTTIRNLLILYCKHGYVDAAEELLTACSDFPLQELSEYEAGFLKSIILVIMSLANFYCRTGELFKAELLLRRYGDLCSDLTCWRINMGHILFMQKKYATCLAFYAPSIRSAACKEPLQWWEITVMANALAANIILGNLDEAQQLLNVLNAGVEPTATEAITEFQCNNSIPNSCIAKLIIGTLYCAEKCYDYGIKAVIDSLEPLEKAFNTETWYVSQCCFCQFTRD</sequence>
<accession>U6MQZ5</accession>
<proteinExistence type="predicted"/>
<name>U6MQZ5_9EIME</name>
<dbReference type="GO" id="GO:0120170">
    <property type="term" value="F:intraciliary transport particle B binding"/>
    <property type="evidence" value="ECO:0007669"/>
    <property type="project" value="TreeGrafter"/>
</dbReference>
<dbReference type="EMBL" id="HG723691">
    <property type="protein sequence ID" value="CDJ66617.1"/>
    <property type="molecule type" value="Genomic_DNA"/>
</dbReference>
<dbReference type="RefSeq" id="XP_013435084.1">
    <property type="nucleotide sequence ID" value="XM_013579630.1"/>
</dbReference>
<dbReference type="GO" id="GO:0005879">
    <property type="term" value="C:axonemal microtubule"/>
    <property type="evidence" value="ECO:0007669"/>
    <property type="project" value="TreeGrafter"/>
</dbReference>
<dbReference type="GO" id="GO:0030992">
    <property type="term" value="C:intraciliary transport particle B"/>
    <property type="evidence" value="ECO:0007669"/>
    <property type="project" value="TreeGrafter"/>
</dbReference>
<dbReference type="InterPro" id="IPR039941">
    <property type="entry name" value="TT30"/>
</dbReference>
<dbReference type="AlphaFoldDB" id="U6MQZ5"/>
<dbReference type="VEuPathDB" id="ToxoDB:ENH_00024650"/>
<dbReference type="GeneID" id="25472635"/>
<reference evidence="3" key="2">
    <citation type="submission" date="2013-10" db="EMBL/GenBank/DDBJ databases">
        <authorList>
            <person name="Aslett M."/>
        </authorList>
    </citation>
    <scope>NUCLEOTIDE SEQUENCE [LARGE SCALE GENOMIC DNA]</scope>
    <source>
        <strain evidence="3">Houghton</strain>
    </source>
</reference>
<evidence type="ECO:0000256" key="2">
    <source>
        <dbReference type="ARBA" id="ARBA00022803"/>
    </source>
</evidence>
<organism evidence="3 4">
    <name type="scientific">Eimeria necatrix</name>
    <dbReference type="NCBI Taxonomy" id="51315"/>
    <lineage>
        <taxon>Eukaryota</taxon>
        <taxon>Sar</taxon>
        <taxon>Alveolata</taxon>
        <taxon>Apicomplexa</taxon>
        <taxon>Conoidasida</taxon>
        <taxon>Coccidia</taxon>
        <taxon>Eucoccidiorida</taxon>
        <taxon>Eimeriorina</taxon>
        <taxon>Eimeriidae</taxon>
        <taxon>Eimeria</taxon>
    </lineage>
</organism>
<protein>
    <submittedName>
        <fullName evidence="3">Uncharacterized protein</fullName>
    </submittedName>
</protein>
<dbReference type="SUPFAM" id="SSF48452">
    <property type="entry name" value="TPR-like"/>
    <property type="match status" value="1"/>
</dbReference>
<keyword evidence="2" id="KW-0802">TPR repeat</keyword>
<keyword evidence="1" id="KW-0677">Repeat</keyword>
<dbReference type="PANTHER" id="PTHR20931:SF0">
    <property type="entry name" value="TETRATRICOPEPTIDE REPEAT PROTEIN 30"/>
    <property type="match status" value="1"/>
</dbReference>
<dbReference type="Proteomes" id="UP000030754">
    <property type="component" value="Unassembled WGS sequence"/>
</dbReference>
<evidence type="ECO:0000313" key="3">
    <source>
        <dbReference type="EMBL" id="CDJ66617.1"/>
    </source>
</evidence>
<evidence type="ECO:0000256" key="1">
    <source>
        <dbReference type="ARBA" id="ARBA00022737"/>
    </source>
</evidence>
<gene>
    <name evidence="3" type="ORF">ENH_00024650</name>
</gene>
<keyword evidence="4" id="KW-1185">Reference proteome</keyword>
<evidence type="ECO:0000313" key="4">
    <source>
        <dbReference type="Proteomes" id="UP000030754"/>
    </source>
</evidence>
<dbReference type="PANTHER" id="PTHR20931">
    <property type="entry name" value="TETRATRICOPEPTIDE REPEAT PROTEIN 30"/>
    <property type="match status" value="1"/>
</dbReference>
<dbReference type="Gene3D" id="1.25.40.10">
    <property type="entry name" value="Tetratricopeptide repeat domain"/>
    <property type="match status" value="1"/>
</dbReference>